<name>A0A2P6PW96_ROSCH</name>
<feature type="region of interest" description="Disordered" evidence="1">
    <location>
        <begin position="256"/>
        <end position="276"/>
    </location>
</feature>
<dbReference type="Gramene" id="PRQ26189">
    <property type="protein sequence ID" value="PRQ26189"/>
    <property type="gene ID" value="RchiOBHm_Chr6g0291871"/>
</dbReference>
<dbReference type="PANTHER" id="PTHR36746">
    <property type="entry name" value="BNAC04G51760D PROTEIN"/>
    <property type="match status" value="1"/>
</dbReference>
<gene>
    <name evidence="2" type="ORF">RchiOBHm_Chr6g0291871</name>
</gene>
<keyword evidence="3" id="KW-1185">Reference proteome</keyword>
<accession>A0A2P6PW96</accession>
<dbReference type="OMA" id="HINATMK"/>
<dbReference type="AlphaFoldDB" id="A0A2P6PW96"/>
<evidence type="ECO:0000313" key="2">
    <source>
        <dbReference type="EMBL" id="PRQ26189.1"/>
    </source>
</evidence>
<reference evidence="2 3" key="1">
    <citation type="journal article" date="2018" name="Nat. Genet.">
        <title>The Rosa genome provides new insights in the design of modern roses.</title>
        <authorList>
            <person name="Bendahmane M."/>
        </authorList>
    </citation>
    <scope>NUCLEOTIDE SEQUENCE [LARGE SCALE GENOMIC DNA]</scope>
    <source>
        <strain evidence="3">cv. Old Blush</strain>
    </source>
</reference>
<organism evidence="2 3">
    <name type="scientific">Rosa chinensis</name>
    <name type="common">China rose</name>
    <dbReference type="NCBI Taxonomy" id="74649"/>
    <lineage>
        <taxon>Eukaryota</taxon>
        <taxon>Viridiplantae</taxon>
        <taxon>Streptophyta</taxon>
        <taxon>Embryophyta</taxon>
        <taxon>Tracheophyta</taxon>
        <taxon>Spermatophyta</taxon>
        <taxon>Magnoliopsida</taxon>
        <taxon>eudicotyledons</taxon>
        <taxon>Gunneridae</taxon>
        <taxon>Pentapetalae</taxon>
        <taxon>rosids</taxon>
        <taxon>fabids</taxon>
        <taxon>Rosales</taxon>
        <taxon>Rosaceae</taxon>
        <taxon>Rosoideae</taxon>
        <taxon>Rosoideae incertae sedis</taxon>
        <taxon>Rosa</taxon>
    </lineage>
</organism>
<comment type="caution">
    <text evidence="2">The sequence shown here is derived from an EMBL/GenBank/DDBJ whole genome shotgun (WGS) entry which is preliminary data.</text>
</comment>
<evidence type="ECO:0000256" key="1">
    <source>
        <dbReference type="SAM" id="MobiDB-lite"/>
    </source>
</evidence>
<dbReference type="EMBL" id="PDCK01000044">
    <property type="protein sequence ID" value="PRQ26189.1"/>
    <property type="molecule type" value="Genomic_DNA"/>
</dbReference>
<dbReference type="Proteomes" id="UP000238479">
    <property type="component" value="Chromosome 6"/>
</dbReference>
<protein>
    <submittedName>
        <fullName evidence="2">Uncharacterized protein</fullName>
    </submittedName>
</protein>
<proteinExistence type="predicted"/>
<dbReference type="PANTHER" id="PTHR36746:SF3">
    <property type="entry name" value="DUF4005 DOMAIN-CONTAINING PROTEIN"/>
    <property type="match status" value="1"/>
</dbReference>
<sequence>MHHLKLSAIIKFQTLSYILEYFMEKNGNGTSTTTDSSGVCEKLFSAITANPAFQTFRRISSPARDRSPLANLNHAAGKKIIDNQSKPQQSNKSAVIQVPIKFEKKEVLPPASTPNENRGKLSTSHKAAAKIEPGPAQVAQKKVIAIEHIIHGQEGKKEKHKTKSESLQAKGGAVGEGQHINATMKVVKAQEVQVKNDGKKPGGVDINDKFSEYITRAKIKIRTMSSKKIQEFDQEGIDGSKDVHFSAFIDRAKNKFKSSKSNVGGTGKTVSFKRDQ</sequence>
<evidence type="ECO:0000313" key="3">
    <source>
        <dbReference type="Proteomes" id="UP000238479"/>
    </source>
</evidence>